<feature type="signal peptide" evidence="1">
    <location>
        <begin position="1"/>
        <end position="20"/>
    </location>
</feature>
<gene>
    <name evidence="2" type="ORF">BRAN1462_LOCUS29331</name>
</gene>
<name>A0A7S2KF57_9DINO</name>
<protein>
    <submittedName>
        <fullName evidence="2">Uncharacterized protein</fullName>
    </submittedName>
</protein>
<evidence type="ECO:0000256" key="1">
    <source>
        <dbReference type="SAM" id="SignalP"/>
    </source>
</evidence>
<sequence length="183" mass="19650">MKVAVPPMWATSALLLVASASIMDGDRALVSRRGVGSAAGAAPTSLAQVLKGKDGALLTGREERARANFCEPEHKCCQIPGVDDDGDPHPPACVEAAGIAHECKKFSLGFLGSAPGVDASCHKLHLHFARRNLGDADDHPFELELDEGASSTRRLYKGGFVYRGEKPGTEAVWRAYVRKYYEE</sequence>
<accession>A0A7S2KF57</accession>
<evidence type="ECO:0000313" key="2">
    <source>
        <dbReference type="EMBL" id="CAD9573944.1"/>
    </source>
</evidence>
<keyword evidence="1" id="KW-0732">Signal</keyword>
<feature type="chain" id="PRO_5030623487" evidence="1">
    <location>
        <begin position="21"/>
        <end position="183"/>
    </location>
</feature>
<organism evidence="2">
    <name type="scientific">Zooxanthella nutricula</name>
    <dbReference type="NCBI Taxonomy" id="1333877"/>
    <lineage>
        <taxon>Eukaryota</taxon>
        <taxon>Sar</taxon>
        <taxon>Alveolata</taxon>
        <taxon>Dinophyceae</taxon>
        <taxon>Peridiniales</taxon>
        <taxon>Peridiniales incertae sedis</taxon>
        <taxon>Zooxanthella</taxon>
    </lineage>
</organism>
<proteinExistence type="predicted"/>
<dbReference type="AlphaFoldDB" id="A0A7S2KF57"/>
<reference evidence="2" key="1">
    <citation type="submission" date="2021-01" db="EMBL/GenBank/DDBJ databases">
        <authorList>
            <person name="Corre E."/>
            <person name="Pelletier E."/>
            <person name="Niang G."/>
            <person name="Scheremetjew M."/>
            <person name="Finn R."/>
            <person name="Kale V."/>
            <person name="Holt S."/>
            <person name="Cochrane G."/>
            <person name="Meng A."/>
            <person name="Brown T."/>
            <person name="Cohen L."/>
        </authorList>
    </citation>
    <scope>NUCLEOTIDE SEQUENCE</scope>
    <source>
        <strain evidence="2">RCC3387</strain>
    </source>
</reference>
<dbReference type="EMBL" id="HBGW01046161">
    <property type="protein sequence ID" value="CAD9573944.1"/>
    <property type="molecule type" value="Transcribed_RNA"/>
</dbReference>